<accession>X1H1A1</accession>
<dbReference type="EMBL" id="BARU01022808">
    <property type="protein sequence ID" value="GAH47634.1"/>
    <property type="molecule type" value="Genomic_DNA"/>
</dbReference>
<sequence>MKQPSRKIKISVHDLPKHEVESCLKILVRSFEINSIAIRKSGDQDGV</sequence>
<comment type="caution">
    <text evidence="1">The sequence shown here is derived from an EMBL/GenBank/DDBJ whole genome shotgun (WGS) entry which is preliminary data.</text>
</comment>
<gene>
    <name evidence="1" type="ORF">S03H2_37102</name>
</gene>
<name>X1H1A1_9ZZZZ</name>
<protein>
    <submittedName>
        <fullName evidence="1">Uncharacterized protein</fullName>
    </submittedName>
</protein>
<reference evidence="1" key="1">
    <citation type="journal article" date="2014" name="Front. Microbiol.">
        <title>High frequency of phylogenetically diverse reductive dehalogenase-homologous genes in deep subseafloor sedimentary metagenomes.</title>
        <authorList>
            <person name="Kawai M."/>
            <person name="Futagami T."/>
            <person name="Toyoda A."/>
            <person name="Takaki Y."/>
            <person name="Nishi S."/>
            <person name="Hori S."/>
            <person name="Arai W."/>
            <person name="Tsubouchi T."/>
            <person name="Morono Y."/>
            <person name="Uchiyama I."/>
            <person name="Ito T."/>
            <person name="Fujiyama A."/>
            <person name="Inagaki F."/>
            <person name="Takami H."/>
        </authorList>
    </citation>
    <scope>NUCLEOTIDE SEQUENCE</scope>
    <source>
        <strain evidence="1">Expedition CK06-06</strain>
    </source>
</reference>
<proteinExistence type="predicted"/>
<organism evidence="1">
    <name type="scientific">marine sediment metagenome</name>
    <dbReference type="NCBI Taxonomy" id="412755"/>
    <lineage>
        <taxon>unclassified sequences</taxon>
        <taxon>metagenomes</taxon>
        <taxon>ecological metagenomes</taxon>
    </lineage>
</organism>
<evidence type="ECO:0000313" key="1">
    <source>
        <dbReference type="EMBL" id="GAH47634.1"/>
    </source>
</evidence>
<dbReference type="AlphaFoldDB" id="X1H1A1"/>